<gene>
    <name evidence="1" type="ORF">NM688_g9160</name>
</gene>
<dbReference type="EMBL" id="JANHOG010002738">
    <property type="protein sequence ID" value="KAJ3520449.1"/>
    <property type="molecule type" value="Genomic_DNA"/>
</dbReference>
<reference evidence="1" key="1">
    <citation type="submission" date="2022-07" db="EMBL/GenBank/DDBJ databases">
        <title>Genome Sequence of Phlebia brevispora.</title>
        <authorList>
            <person name="Buettner E."/>
        </authorList>
    </citation>
    <scope>NUCLEOTIDE SEQUENCE</scope>
    <source>
        <strain evidence="1">MPL23</strain>
    </source>
</reference>
<comment type="caution">
    <text evidence="1">The sequence shown here is derived from an EMBL/GenBank/DDBJ whole genome shotgun (WGS) entry which is preliminary data.</text>
</comment>
<evidence type="ECO:0000313" key="1">
    <source>
        <dbReference type="EMBL" id="KAJ3520449.1"/>
    </source>
</evidence>
<sequence>MAVSYDTVTLASHAHIVKLIKGALARVPRRVYSAETVGMDAVASATILVESIWKSPSLFTKIFYLIIRYPTFVDTSLIIVYFFTPRIQLWHCVAYYVPAIYIFGVGLACTELVLIWRTYALWNGSRRVLVGLLVMWIMWVCGNLYPVLKFARSLVFVVLPGVPGCYLVSGDSIVFTFYASLLAVEIGYSDIAWQSEYPSEDTVSRRLFFGKPVDTPTGPGEPIRESSTLLLVLSPPARPRID</sequence>
<organism evidence="1 2">
    <name type="scientific">Phlebia brevispora</name>
    <dbReference type="NCBI Taxonomy" id="194682"/>
    <lineage>
        <taxon>Eukaryota</taxon>
        <taxon>Fungi</taxon>
        <taxon>Dikarya</taxon>
        <taxon>Basidiomycota</taxon>
        <taxon>Agaricomycotina</taxon>
        <taxon>Agaricomycetes</taxon>
        <taxon>Polyporales</taxon>
        <taxon>Meruliaceae</taxon>
        <taxon>Phlebia</taxon>
    </lineage>
</organism>
<evidence type="ECO:0000313" key="2">
    <source>
        <dbReference type="Proteomes" id="UP001148662"/>
    </source>
</evidence>
<protein>
    <submittedName>
        <fullName evidence="1">Uncharacterized protein</fullName>
    </submittedName>
</protein>
<proteinExistence type="predicted"/>
<name>A0ACC1RK94_9APHY</name>
<dbReference type="Proteomes" id="UP001148662">
    <property type="component" value="Unassembled WGS sequence"/>
</dbReference>
<keyword evidence="2" id="KW-1185">Reference proteome</keyword>
<accession>A0ACC1RK94</accession>